<dbReference type="PROSITE" id="PS01053">
    <property type="entry name" value="ARGINASE_1"/>
    <property type="match status" value="1"/>
</dbReference>
<dbReference type="CDD" id="cd11593">
    <property type="entry name" value="Agmatinase-like_2"/>
    <property type="match status" value="1"/>
</dbReference>
<dbReference type="InterPro" id="IPR020855">
    <property type="entry name" value="Ureohydrolase_Mn_BS"/>
</dbReference>
<dbReference type="InterPro" id="IPR006035">
    <property type="entry name" value="Ureohydrolase"/>
</dbReference>
<dbReference type="PANTHER" id="PTHR11358:SF26">
    <property type="entry name" value="GUANIDINO ACID HYDROLASE, MITOCHONDRIAL"/>
    <property type="match status" value="1"/>
</dbReference>
<evidence type="ECO:0000256" key="1">
    <source>
        <dbReference type="ARBA" id="ARBA00009227"/>
    </source>
</evidence>
<gene>
    <name evidence="5" type="ORF">PSDVSF_32440</name>
</gene>
<dbReference type="SUPFAM" id="SSF52768">
    <property type="entry name" value="Arginase/deacetylase"/>
    <property type="match status" value="1"/>
</dbReference>
<dbReference type="InterPro" id="IPR023696">
    <property type="entry name" value="Ureohydrolase_dom_sf"/>
</dbReference>
<dbReference type="RefSeq" id="WP_229591947.1">
    <property type="nucleotide sequence ID" value="NZ_AP024485.1"/>
</dbReference>
<dbReference type="PROSITE" id="PS51409">
    <property type="entry name" value="ARGINASE_2"/>
    <property type="match status" value="1"/>
</dbReference>
<keyword evidence="3 4" id="KW-0378">Hydrolase</keyword>
<evidence type="ECO:0000313" key="5">
    <source>
        <dbReference type="EMBL" id="BCS90002.1"/>
    </source>
</evidence>
<comment type="similarity">
    <text evidence="1">Belongs to the arginase family. Agmatinase subfamily.</text>
</comment>
<accession>A0ABM7P9B8</accession>
<sequence length="268" mass="28753">MLPRISLIGVPLDHNSSYLRGPAKGPFAVVEALHCDSANLWTETAHDLSGVIDHAGTIDPGSAETAFSTITDAARKAGEAATTPIFIGGDHSITYPLVKGMHRAVGEFTILHFDAHPDCYHEFEGNPHSHACPFSRIMEESLCTELISVGIRTASGHQREQKAQFGIKWLEMKDQSTWPTLSFDTPVYISVDMDALDPAFAPGVSHHEPGGMSTRSILDIIQALDAPIIGADIVELNPDRDINGVTAMTAAKILREIAGMILSCSAAS</sequence>
<dbReference type="Pfam" id="PF00491">
    <property type="entry name" value="Arginase"/>
    <property type="match status" value="1"/>
</dbReference>
<reference evidence="5" key="1">
    <citation type="journal article" date="2022" name="Arch. Microbiol.">
        <title>Pseudodesulfovibrio sediminis sp. nov., a mesophilic and neutrophilic sulfate-reducing bacterium isolated from sediment of a brackish lake.</title>
        <authorList>
            <person name="Takahashi A."/>
            <person name="Kojima H."/>
            <person name="Watanabe M."/>
            <person name="Fukui M."/>
        </authorList>
    </citation>
    <scope>NUCLEOTIDE SEQUENCE</scope>
    <source>
        <strain evidence="5">SF6</strain>
    </source>
</reference>
<dbReference type="EMBL" id="AP024485">
    <property type="protein sequence ID" value="BCS90002.1"/>
    <property type="molecule type" value="Genomic_DNA"/>
</dbReference>
<organism evidence="5 6">
    <name type="scientific">Pseudodesulfovibrio sediminis</name>
    <dbReference type="NCBI Taxonomy" id="2810563"/>
    <lineage>
        <taxon>Bacteria</taxon>
        <taxon>Pseudomonadati</taxon>
        <taxon>Thermodesulfobacteriota</taxon>
        <taxon>Desulfovibrionia</taxon>
        <taxon>Desulfovibrionales</taxon>
        <taxon>Desulfovibrionaceae</taxon>
    </lineage>
</organism>
<proteinExistence type="inferred from homology"/>
<dbReference type="NCBIfam" id="TIGR01230">
    <property type="entry name" value="agmatinase"/>
    <property type="match status" value="1"/>
</dbReference>
<dbReference type="InterPro" id="IPR005925">
    <property type="entry name" value="Agmatinase-rel"/>
</dbReference>
<name>A0ABM7P9B8_9BACT</name>
<evidence type="ECO:0000313" key="6">
    <source>
        <dbReference type="Proteomes" id="UP001053296"/>
    </source>
</evidence>
<evidence type="ECO:0000256" key="2">
    <source>
        <dbReference type="ARBA" id="ARBA00022723"/>
    </source>
</evidence>
<dbReference type="Gene3D" id="3.40.800.10">
    <property type="entry name" value="Ureohydrolase domain"/>
    <property type="match status" value="1"/>
</dbReference>
<keyword evidence="6" id="KW-1185">Reference proteome</keyword>
<dbReference type="PIRSF" id="PIRSF036979">
    <property type="entry name" value="Arginase"/>
    <property type="match status" value="1"/>
</dbReference>
<evidence type="ECO:0000256" key="3">
    <source>
        <dbReference type="ARBA" id="ARBA00022801"/>
    </source>
</evidence>
<dbReference type="PANTHER" id="PTHR11358">
    <property type="entry name" value="ARGINASE/AGMATINASE"/>
    <property type="match status" value="1"/>
</dbReference>
<protein>
    <submittedName>
        <fullName evidence="5">Arginase</fullName>
    </submittedName>
</protein>
<keyword evidence="2" id="KW-0479">Metal-binding</keyword>
<dbReference type="Proteomes" id="UP001053296">
    <property type="component" value="Chromosome"/>
</dbReference>
<evidence type="ECO:0000256" key="4">
    <source>
        <dbReference type="RuleBase" id="RU003684"/>
    </source>
</evidence>